<gene>
    <name evidence="4" type="ORF">SVUK_LOCUS15251</name>
</gene>
<keyword evidence="2" id="KW-0862">Zinc</keyword>
<keyword evidence="5" id="KW-1185">Reference proteome</keyword>
<reference evidence="4 5" key="1">
    <citation type="submission" date="2018-11" db="EMBL/GenBank/DDBJ databases">
        <authorList>
            <consortium name="Pathogen Informatics"/>
        </authorList>
    </citation>
    <scope>NUCLEOTIDE SEQUENCE [LARGE SCALE GENOMIC DNA]</scope>
</reference>
<evidence type="ECO:0000256" key="2">
    <source>
        <dbReference type="ARBA" id="ARBA00022833"/>
    </source>
</evidence>
<sequence>MLVARPDCPAISLKDIEPFAASSHVIPFLAMSSKRTCLVCAGPTVLLLTLIVGSTAAEKYLLYHVRPNDARGMRELRKLQMEDHKYQVDFWKEPNHITDFADIMISSKNALAMERLFGRANITFEIRVPDVEKLIIRNERTTKKRKTYGRDGRLHDDPILDSERKYLKGIA</sequence>
<dbReference type="AlphaFoldDB" id="A0A3P7JHF5"/>
<proteinExistence type="predicted"/>
<dbReference type="Pfam" id="PF02244">
    <property type="entry name" value="Propep_M14"/>
    <property type="match status" value="1"/>
</dbReference>
<evidence type="ECO:0000259" key="3">
    <source>
        <dbReference type="Pfam" id="PF02244"/>
    </source>
</evidence>
<dbReference type="OrthoDB" id="5850030at2759"/>
<evidence type="ECO:0000313" key="4">
    <source>
        <dbReference type="EMBL" id="VDM80253.1"/>
    </source>
</evidence>
<feature type="domain" description="Carboxypeptidase activation peptide" evidence="3">
    <location>
        <begin position="63"/>
        <end position="135"/>
    </location>
</feature>
<evidence type="ECO:0000256" key="1">
    <source>
        <dbReference type="ARBA" id="ARBA00022723"/>
    </source>
</evidence>
<dbReference type="InterPro" id="IPR036990">
    <property type="entry name" value="M14A-like_propep"/>
</dbReference>
<evidence type="ECO:0000313" key="5">
    <source>
        <dbReference type="Proteomes" id="UP000270094"/>
    </source>
</evidence>
<dbReference type="EMBL" id="UYYB01107910">
    <property type="protein sequence ID" value="VDM80253.1"/>
    <property type="molecule type" value="Genomic_DNA"/>
</dbReference>
<accession>A0A3P7JHF5</accession>
<dbReference type="InterPro" id="IPR003146">
    <property type="entry name" value="M14A_act_pep"/>
</dbReference>
<dbReference type="Gene3D" id="3.30.70.340">
    <property type="entry name" value="Metallocarboxypeptidase-like"/>
    <property type="match status" value="1"/>
</dbReference>
<keyword evidence="1" id="KW-0479">Metal-binding</keyword>
<dbReference type="Proteomes" id="UP000270094">
    <property type="component" value="Unassembled WGS sequence"/>
</dbReference>
<dbReference type="GO" id="GO:0046872">
    <property type="term" value="F:metal ion binding"/>
    <property type="evidence" value="ECO:0007669"/>
    <property type="project" value="UniProtKB-KW"/>
</dbReference>
<protein>
    <recommendedName>
        <fullName evidence="3">Carboxypeptidase activation peptide domain-containing protein</fullName>
    </recommendedName>
</protein>
<name>A0A3P7JHF5_STRVU</name>
<organism evidence="4 5">
    <name type="scientific">Strongylus vulgaris</name>
    <name type="common">Blood worm</name>
    <dbReference type="NCBI Taxonomy" id="40348"/>
    <lineage>
        <taxon>Eukaryota</taxon>
        <taxon>Metazoa</taxon>
        <taxon>Ecdysozoa</taxon>
        <taxon>Nematoda</taxon>
        <taxon>Chromadorea</taxon>
        <taxon>Rhabditida</taxon>
        <taxon>Rhabditina</taxon>
        <taxon>Rhabditomorpha</taxon>
        <taxon>Strongyloidea</taxon>
        <taxon>Strongylidae</taxon>
        <taxon>Strongylus</taxon>
    </lineage>
</organism>
<dbReference type="SUPFAM" id="SSF54897">
    <property type="entry name" value="Protease propeptides/inhibitors"/>
    <property type="match status" value="1"/>
</dbReference>